<proteinExistence type="predicted"/>
<reference evidence="2 3" key="1">
    <citation type="journal article" date="2019" name="Sci. Rep.">
        <title>Orb-weaving spider Araneus ventricosus genome elucidates the spidroin gene catalogue.</title>
        <authorList>
            <person name="Kono N."/>
            <person name="Nakamura H."/>
            <person name="Ohtoshi R."/>
            <person name="Moran D.A.P."/>
            <person name="Shinohara A."/>
            <person name="Yoshida Y."/>
            <person name="Fujiwara M."/>
            <person name="Mori M."/>
            <person name="Tomita M."/>
            <person name="Arakawa K."/>
        </authorList>
    </citation>
    <scope>NUCLEOTIDE SEQUENCE [LARGE SCALE GENOMIC DNA]</scope>
</reference>
<organism evidence="2 3">
    <name type="scientific">Araneus ventricosus</name>
    <name type="common">Orbweaver spider</name>
    <name type="synonym">Epeira ventricosa</name>
    <dbReference type="NCBI Taxonomy" id="182803"/>
    <lineage>
        <taxon>Eukaryota</taxon>
        <taxon>Metazoa</taxon>
        <taxon>Ecdysozoa</taxon>
        <taxon>Arthropoda</taxon>
        <taxon>Chelicerata</taxon>
        <taxon>Arachnida</taxon>
        <taxon>Araneae</taxon>
        <taxon>Araneomorphae</taxon>
        <taxon>Entelegynae</taxon>
        <taxon>Araneoidea</taxon>
        <taxon>Araneidae</taxon>
        <taxon>Araneus</taxon>
    </lineage>
</organism>
<comment type="caution">
    <text evidence="2">The sequence shown here is derived from an EMBL/GenBank/DDBJ whole genome shotgun (WGS) entry which is preliminary data.</text>
</comment>
<dbReference type="AlphaFoldDB" id="A0A4Y2VHT7"/>
<name>A0A4Y2VHT7_ARAVE</name>
<dbReference type="EMBL" id="BGPR01047838">
    <property type="protein sequence ID" value="GBO24863.1"/>
    <property type="molecule type" value="Genomic_DNA"/>
</dbReference>
<sequence>MKNDALFPNIQKKHVAQVTGAIALVQIINANRLQFTSNNSNKTFNSAQLTCFPARTVDDTPKFSLLLVASVYTPVLLVVTSHGIIQYILYISCPNRDIEKMIAFSGIKVANFVAKSPKWLPSSSLT</sequence>
<accession>A0A4Y2VHT7</accession>
<keyword evidence="1" id="KW-1133">Transmembrane helix</keyword>
<keyword evidence="3" id="KW-1185">Reference proteome</keyword>
<protein>
    <submittedName>
        <fullName evidence="2">Uncharacterized protein</fullName>
    </submittedName>
</protein>
<keyword evidence="1" id="KW-0472">Membrane</keyword>
<feature type="transmembrane region" description="Helical" evidence="1">
    <location>
        <begin position="63"/>
        <end position="91"/>
    </location>
</feature>
<evidence type="ECO:0000313" key="2">
    <source>
        <dbReference type="EMBL" id="GBO24863.1"/>
    </source>
</evidence>
<keyword evidence="1" id="KW-0812">Transmembrane</keyword>
<evidence type="ECO:0000313" key="3">
    <source>
        <dbReference type="Proteomes" id="UP000499080"/>
    </source>
</evidence>
<gene>
    <name evidence="2" type="ORF">AVEN_40523_1</name>
</gene>
<dbReference type="Proteomes" id="UP000499080">
    <property type="component" value="Unassembled WGS sequence"/>
</dbReference>
<evidence type="ECO:0000256" key="1">
    <source>
        <dbReference type="SAM" id="Phobius"/>
    </source>
</evidence>